<dbReference type="AlphaFoldDB" id="A0A0J9UAS2"/>
<sequence>MMAGHESSGPMINHVTRRPTDDEYVNNFIAFALQFTIQTHISQDGRETDQRRYLELVRLAAKAIPLSAEPCWTSPEDFGFLERMLRVLYPHDPRVVSSDLYMLSRIDCDFVTGPRRFEDLIRAADDTKMFITETGHVGFGPRCMRRGDVVCVLFGGGTSYVLRQTATADEYLFLGQLIYMVSWMVRLLMIGRETRAPTIKGRFLNYCRRRNDLTH</sequence>
<dbReference type="RefSeq" id="XP_018234003.1">
    <property type="nucleotide sequence ID" value="XM_018378148.1"/>
</dbReference>
<organism evidence="1 2">
    <name type="scientific">Fusarium oxysporum f. sp. lycopersici (strain 4287 / CBS 123668 / FGSC 9935 / NRRL 34936)</name>
    <name type="common">Fusarium vascular wilt of tomato</name>
    <dbReference type="NCBI Taxonomy" id="426428"/>
    <lineage>
        <taxon>Eukaryota</taxon>
        <taxon>Fungi</taxon>
        <taxon>Dikarya</taxon>
        <taxon>Ascomycota</taxon>
        <taxon>Pezizomycotina</taxon>
        <taxon>Sordariomycetes</taxon>
        <taxon>Hypocreomycetidae</taxon>
        <taxon>Hypocreales</taxon>
        <taxon>Nectriaceae</taxon>
        <taxon>Fusarium</taxon>
        <taxon>Fusarium oxysporum species complex</taxon>
    </lineage>
</organism>
<dbReference type="Proteomes" id="UP000009097">
    <property type="component" value="Unassembled WGS sequence"/>
</dbReference>
<protein>
    <submittedName>
        <fullName evidence="1">Uncharacterized protein</fullName>
    </submittedName>
</protein>
<dbReference type="VEuPathDB" id="FungiDB:FOXG_01329"/>
<accession>A0A0J9UAS2</accession>
<dbReference type="EMBL" id="DS231696">
    <property type="protein sequence ID" value="KNA95957.1"/>
    <property type="molecule type" value="Genomic_DNA"/>
</dbReference>
<reference evidence="1" key="2">
    <citation type="journal article" date="2010" name="Nature">
        <title>Comparative genomics reveals mobile pathogenicity chromosomes in Fusarium.</title>
        <authorList>
            <person name="Ma L.J."/>
            <person name="van der Does H.C."/>
            <person name="Borkovich K.A."/>
            <person name="Coleman J.J."/>
            <person name="Daboussi M.J."/>
            <person name="Di Pietro A."/>
            <person name="Dufresne M."/>
            <person name="Freitag M."/>
            <person name="Grabherr M."/>
            <person name="Henrissat B."/>
            <person name="Houterman P.M."/>
            <person name="Kang S."/>
            <person name="Shim W.B."/>
            <person name="Woloshuk C."/>
            <person name="Xie X."/>
            <person name="Xu J.R."/>
            <person name="Antoniw J."/>
            <person name="Baker S.E."/>
            <person name="Bluhm B.H."/>
            <person name="Breakspear A."/>
            <person name="Brown D.W."/>
            <person name="Butchko R.A."/>
            <person name="Chapman S."/>
            <person name="Coulson R."/>
            <person name="Coutinho P.M."/>
            <person name="Danchin E.G."/>
            <person name="Diener A."/>
            <person name="Gale L.R."/>
            <person name="Gardiner D.M."/>
            <person name="Goff S."/>
            <person name="Hammond-Kosack K.E."/>
            <person name="Hilburn K."/>
            <person name="Hua-Van A."/>
            <person name="Jonkers W."/>
            <person name="Kazan K."/>
            <person name="Kodira C.D."/>
            <person name="Koehrsen M."/>
            <person name="Kumar L."/>
            <person name="Lee Y.H."/>
            <person name="Li L."/>
            <person name="Manners J.M."/>
            <person name="Miranda-Saavedra D."/>
            <person name="Mukherjee M."/>
            <person name="Park G."/>
            <person name="Park J."/>
            <person name="Park S.Y."/>
            <person name="Proctor R.H."/>
            <person name="Regev A."/>
            <person name="Ruiz-Roldan M.C."/>
            <person name="Sain D."/>
            <person name="Sakthikumar S."/>
            <person name="Sykes S."/>
            <person name="Schwartz D.C."/>
            <person name="Turgeon B.G."/>
            <person name="Wapinski I."/>
            <person name="Yoder O."/>
            <person name="Young S."/>
            <person name="Zeng Q."/>
            <person name="Zhou S."/>
            <person name="Galagan J."/>
            <person name="Cuomo C.A."/>
            <person name="Kistler H.C."/>
            <person name="Rep M."/>
        </authorList>
    </citation>
    <scope>NUCLEOTIDE SEQUENCE [LARGE SCALE GENOMIC DNA]</scope>
    <source>
        <strain evidence="1">4287</strain>
    </source>
</reference>
<evidence type="ECO:0000313" key="1">
    <source>
        <dbReference type="EMBL" id="KNA95957.1"/>
    </source>
</evidence>
<dbReference type="Pfam" id="PF26639">
    <property type="entry name" value="Het-6_barrel"/>
    <property type="match status" value="1"/>
</dbReference>
<evidence type="ECO:0000313" key="2">
    <source>
        <dbReference type="Proteomes" id="UP000009097"/>
    </source>
</evidence>
<gene>
    <name evidence="1" type="ORF">FOXG_01329</name>
</gene>
<reference evidence="1" key="1">
    <citation type="submission" date="2007-04" db="EMBL/GenBank/DDBJ databases">
        <authorList>
            <consortium name="The Broad Institute Genome Sequencing Platform"/>
            <person name="Birren B."/>
            <person name="Lander E."/>
            <person name="Galagan J."/>
            <person name="Nusbaum C."/>
            <person name="Devon K."/>
            <person name="Ma L.-J."/>
            <person name="Jaffe D."/>
            <person name="Butler J."/>
            <person name="Alvarez P."/>
            <person name="Gnerre S."/>
            <person name="Grabherr M."/>
            <person name="Kleber M."/>
            <person name="Mauceli E."/>
            <person name="Brockman W."/>
            <person name="MacCallum I.A."/>
            <person name="Young S."/>
            <person name="LaButti K."/>
            <person name="DeCaprio D."/>
            <person name="Crawford M."/>
            <person name="Koehrsen M."/>
            <person name="Engels R."/>
            <person name="Montgomery P."/>
            <person name="Pearson M."/>
            <person name="Howarth C."/>
            <person name="Larson L."/>
            <person name="White J."/>
            <person name="O'Leary S."/>
            <person name="Kodira C."/>
            <person name="Zeng Q."/>
            <person name="Yandava C."/>
            <person name="Alvarado L."/>
            <person name="Kistler C."/>
            <person name="Shim W.-B."/>
            <person name="Kang S."/>
            <person name="Woloshuk C."/>
        </authorList>
    </citation>
    <scope>NUCLEOTIDE SEQUENCE</scope>
    <source>
        <strain evidence="1">4287</strain>
    </source>
</reference>
<dbReference type="OrthoDB" id="2157530at2759"/>
<name>A0A0J9UAS2_FUSO4</name>
<dbReference type="KEGG" id="fox:FOXG_01329"/>
<dbReference type="GeneID" id="28943591"/>
<proteinExistence type="predicted"/>